<dbReference type="PRINTS" id="PR00109">
    <property type="entry name" value="TYRKINASE"/>
</dbReference>
<gene>
    <name evidence="5" type="ORF">RhiirC2_773866</name>
    <name evidence="4" type="ORF">RhiirC2_779769</name>
</gene>
<evidence type="ECO:0000256" key="2">
    <source>
        <dbReference type="PROSITE-ProRule" id="PRU10141"/>
    </source>
</evidence>
<protein>
    <recommendedName>
        <fullName evidence="3">Protein kinase domain-containing protein</fullName>
    </recommendedName>
</protein>
<evidence type="ECO:0000313" key="4">
    <source>
        <dbReference type="EMBL" id="PKK70383.1"/>
    </source>
</evidence>
<evidence type="ECO:0000256" key="1">
    <source>
        <dbReference type="ARBA" id="ARBA00038101"/>
    </source>
</evidence>
<dbReference type="InterPro" id="IPR011990">
    <property type="entry name" value="TPR-like_helical_dom_sf"/>
</dbReference>
<dbReference type="VEuPathDB" id="FungiDB:RhiirFUN_024537"/>
<sequence length="1266" mass="145635">MSKNILKDSNHYIEWLEKSIVDEHINYYDYSDFKNILPIGSGSYGNINRVNWKNTDHFFALKSFSDDKQTLEEIVKELKLHRSVNAHGNIIRFCGITKVETSKIQKYSLVLEYADSGTLNAYLSKNFNELSWNNKSHLAMQLASAVEFLHNHNIIHRDLHENNILIHQKNIKLTDFGLSKKISEASSDISKAFGVLPYVDPKSFNDKENYKLNKKSDVYSIGVLLWQISSGYRPFREVDYGLSLMLSILNGKREKIINGTPVEYSKLYTECWNYEPNERPNMQEVVLILNEIISLDIVIYNLNEDKKISFSSENYEVNSEPSKLSLDINNDLNINNSLIFNTISNPSHITSTNINVCDVCDSSISSQGSSLIASDQTSLSSINLIESIYGAIVNKLIVYIIKKHDRGITFDQVQQLIDKKILQLNQNVNTLVYWLSKNQDKSQYIWFLGLFYYYNIGIEEENSIKAFELFSKAANNNYSIAQVYLAKCYYDGYGINCGKRMTFYWCEKSANNGSIIGKFYLGYCYEFGIGIMNNEIKSAYWYKEASKSGNTIAKLYLANNYRIGKGVDKDEMKAFKYYEILAKQEISDAQLELGNCFYNGIGTKIDKIQAKYWYEKAGDNGNIIATNILKKYYDKKIRIETENTKKRKLYKILFFRNLSQLGLYCVGKILLKANYEKSFHYLQKAAENGCEFAQFNLGKCYQLGTGVRKDTRKVFELYKKSAKQDNNSAQFQLIYCYTFGYGTEINRVKAFELVKIMAEKGDNDALYLLGIHYAYGIGINKDRKKVFEIYDKLAKIENQITNYLSGDKEITINKANNWYSRMLRYSKQVNAKLVLGIFYKLGYETEVNNKLAFKLFKEAEKNGNAIAQYWLGNHYLTNNNKAKAFEYYKKSADKGYIESQLQIGNCYFEGIGTEINKTKGIEIIKKLAEKGESCCSQNYLGELYELGRSINKDLKQASYWYCKATENECMIAEYNLGKCYENGNGVEKDERKAFEYYKKSADQEYLYAQFQLGYCYSKGIGTIIDKTKAFESYKNAAGQGYLYAHFQLGNCYLNGIGTEVNKRKAFESYEKAANQGYKVAQYILEKDVVKALEYYKKSADQGYSYAQFQLGNCYLSGIGTGVDKTKAFELYKRASDKGHKVAQNNLRLSHENGKGTKTNLEKAVYIKAAETKNKISQYNLGECYELGNGVNRDETKEAFEYYKKSIENELKEVDLKYGCHCLISKRSEINREKIFELYIDAHNSNFGNIINDLEFLKVSEMHDGST</sequence>
<dbReference type="EMBL" id="LLXL01000623">
    <property type="protein sequence ID" value="PKK70383.1"/>
    <property type="molecule type" value="Genomic_DNA"/>
</dbReference>
<keyword evidence="2" id="KW-0547">Nucleotide-binding</keyword>
<dbReference type="PANTHER" id="PTHR11102">
    <property type="entry name" value="SEL-1-LIKE PROTEIN"/>
    <property type="match status" value="1"/>
</dbReference>
<dbReference type="VEuPathDB" id="FungiDB:RhiirA1_470481"/>
<feature type="domain" description="Protein kinase" evidence="3">
    <location>
        <begin position="33"/>
        <end position="293"/>
    </location>
</feature>
<dbReference type="VEuPathDB" id="FungiDB:FUN_025022"/>
<dbReference type="InterPro" id="IPR006597">
    <property type="entry name" value="Sel1-like"/>
</dbReference>
<dbReference type="PROSITE" id="PS50011">
    <property type="entry name" value="PROTEIN_KINASE_DOM"/>
    <property type="match status" value="1"/>
</dbReference>
<reference evidence="4 6" key="2">
    <citation type="submission" date="2017-10" db="EMBL/GenBank/DDBJ databases">
        <title>Extensive intraspecific genome diversity in a model arbuscular mycorrhizal fungus.</title>
        <authorList>
            <person name="Chen E.C.H."/>
            <person name="Morin E."/>
            <person name="Baudet D."/>
            <person name="Noel J."/>
            <person name="Ndikumana S."/>
            <person name="Charron P."/>
            <person name="St-Onge C."/>
            <person name="Giorgi J."/>
            <person name="Grigoriev I.V."/>
            <person name="Roux C."/>
            <person name="Martin F.M."/>
            <person name="Corradi N."/>
        </authorList>
    </citation>
    <scope>NUCLEOTIDE SEQUENCE [LARGE SCALE GENOMIC DNA]</scope>
    <source>
        <strain evidence="4 6">C2</strain>
    </source>
</reference>
<name>A0A2N1N904_9GLOM</name>
<dbReference type="GO" id="GO:0005524">
    <property type="term" value="F:ATP binding"/>
    <property type="evidence" value="ECO:0007669"/>
    <property type="project" value="UniProtKB-UniRule"/>
</dbReference>
<dbReference type="SUPFAM" id="SSF81901">
    <property type="entry name" value="HCP-like"/>
    <property type="match status" value="5"/>
</dbReference>
<comment type="caution">
    <text evidence="4">The sequence shown here is derived from an EMBL/GenBank/DDBJ whole genome shotgun (WGS) entry which is preliminary data.</text>
</comment>
<comment type="similarity">
    <text evidence="1">Belongs to the sel-1 family.</text>
</comment>
<dbReference type="InterPro" id="IPR011009">
    <property type="entry name" value="Kinase-like_dom_sf"/>
</dbReference>
<proteinExistence type="inferred from homology"/>
<evidence type="ECO:0000313" key="5">
    <source>
        <dbReference type="EMBL" id="PKK75232.1"/>
    </source>
</evidence>
<dbReference type="Gene3D" id="1.25.40.10">
    <property type="entry name" value="Tetratricopeptide repeat domain"/>
    <property type="match status" value="5"/>
</dbReference>
<dbReference type="Gene3D" id="1.10.510.10">
    <property type="entry name" value="Transferase(Phosphotransferase) domain 1"/>
    <property type="match status" value="1"/>
</dbReference>
<evidence type="ECO:0000259" key="3">
    <source>
        <dbReference type="PROSITE" id="PS50011"/>
    </source>
</evidence>
<reference evidence="4 6" key="1">
    <citation type="submission" date="2016-04" db="EMBL/GenBank/DDBJ databases">
        <title>Genome analyses suggest a sexual origin of heterokaryosis in a supposedly ancient asexual fungus.</title>
        <authorList>
            <person name="Ropars J."/>
            <person name="Sedzielewska K."/>
            <person name="Noel J."/>
            <person name="Charron P."/>
            <person name="Farinelli L."/>
            <person name="Marton T."/>
            <person name="Kruger M."/>
            <person name="Pelin A."/>
            <person name="Brachmann A."/>
            <person name="Corradi N."/>
        </authorList>
    </citation>
    <scope>NUCLEOTIDE SEQUENCE [LARGE SCALE GENOMIC DNA]</scope>
    <source>
        <strain evidence="4 6">C2</strain>
    </source>
</reference>
<evidence type="ECO:0000313" key="6">
    <source>
        <dbReference type="Proteomes" id="UP000233469"/>
    </source>
</evidence>
<dbReference type="Pfam" id="PF07714">
    <property type="entry name" value="PK_Tyr_Ser-Thr"/>
    <property type="match status" value="1"/>
</dbReference>
<organism evidence="4 6">
    <name type="scientific">Rhizophagus irregularis</name>
    <dbReference type="NCBI Taxonomy" id="588596"/>
    <lineage>
        <taxon>Eukaryota</taxon>
        <taxon>Fungi</taxon>
        <taxon>Fungi incertae sedis</taxon>
        <taxon>Mucoromycota</taxon>
        <taxon>Glomeromycotina</taxon>
        <taxon>Glomeromycetes</taxon>
        <taxon>Glomerales</taxon>
        <taxon>Glomeraceae</taxon>
        <taxon>Rhizophagus</taxon>
    </lineage>
</organism>
<keyword evidence="2" id="KW-0067">ATP-binding</keyword>
<dbReference type="GO" id="GO:0004672">
    <property type="term" value="F:protein kinase activity"/>
    <property type="evidence" value="ECO:0007669"/>
    <property type="project" value="InterPro"/>
</dbReference>
<dbReference type="InterPro" id="IPR017441">
    <property type="entry name" value="Protein_kinase_ATP_BS"/>
</dbReference>
<dbReference type="Pfam" id="PF08238">
    <property type="entry name" value="Sel1"/>
    <property type="match status" value="20"/>
</dbReference>
<dbReference type="InterPro" id="IPR050767">
    <property type="entry name" value="Sel1_AlgK"/>
</dbReference>
<dbReference type="InterPro" id="IPR001245">
    <property type="entry name" value="Ser-Thr/Tyr_kinase_cat_dom"/>
</dbReference>
<dbReference type="EMBL" id="LLXL01000257">
    <property type="protein sequence ID" value="PKK75232.1"/>
    <property type="molecule type" value="Genomic_DNA"/>
</dbReference>
<dbReference type="SMART" id="SM00671">
    <property type="entry name" value="SEL1"/>
    <property type="match status" value="20"/>
</dbReference>
<feature type="binding site" evidence="2">
    <location>
        <position position="62"/>
    </location>
    <ligand>
        <name>ATP</name>
        <dbReference type="ChEBI" id="CHEBI:30616"/>
    </ligand>
</feature>
<dbReference type="Proteomes" id="UP000233469">
    <property type="component" value="Unassembled WGS sequence"/>
</dbReference>
<dbReference type="PANTHER" id="PTHR11102:SF160">
    <property type="entry name" value="ERAD-ASSOCIATED E3 UBIQUITIN-PROTEIN LIGASE COMPONENT HRD3"/>
    <property type="match status" value="1"/>
</dbReference>
<accession>A0A2N1N904</accession>
<dbReference type="InterPro" id="IPR000719">
    <property type="entry name" value="Prot_kinase_dom"/>
</dbReference>
<dbReference type="AlphaFoldDB" id="A0A2N1N904"/>
<dbReference type="SUPFAM" id="SSF56112">
    <property type="entry name" value="Protein kinase-like (PK-like)"/>
    <property type="match status" value="1"/>
</dbReference>
<dbReference type="PROSITE" id="PS00107">
    <property type="entry name" value="PROTEIN_KINASE_ATP"/>
    <property type="match status" value="1"/>
</dbReference>